<proteinExistence type="predicted"/>
<protein>
    <submittedName>
        <fullName evidence="1">Phage transcriptional regulator, AlpA</fullName>
    </submittedName>
</protein>
<accession>A6X586</accession>
<evidence type="ECO:0000313" key="2">
    <source>
        <dbReference type="Proteomes" id="UP000002301"/>
    </source>
</evidence>
<name>A6X586_BRUA4</name>
<dbReference type="AlphaFoldDB" id="A6X586"/>
<sequence length="77" mass="8909">MNNANQEVLTNEPKKTLTEDRLLDKAEARARLGRISEATFYRLQQSGQLKKPLKLGNRSFWRESWLESFVAGREASQ</sequence>
<dbReference type="Proteomes" id="UP000002301">
    <property type="component" value="Chromosome 2"/>
</dbReference>
<gene>
    <name evidence="1" type="ordered locus">Oant_3684</name>
</gene>
<dbReference type="Gene3D" id="1.10.238.160">
    <property type="match status" value="1"/>
</dbReference>
<dbReference type="RefSeq" id="WP_012093062.1">
    <property type="nucleotide sequence ID" value="NC_009668.1"/>
</dbReference>
<dbReference type="EMBL" id="CP000759">
    <property type="protein sequence ID" value="ABS16390.1"/>
    <property type="molecule type" value="Genomic_DNA"/>
</dbReference>
<reference evidence="1 2" key="1">
    <citation type="journal article" date="2011" name="J. Bacteriol.">
        <title>Genome of Ochrobactrum anthropi ATCC 49188 T, a versatile opportunistic pathogen and symbiont of several eukaryotic hosts.</title>
        <authorList>
            <person name="Chain P.S."/>
            <person name="Lang D.M."/>
            <person name="Comerci D.J."/>
            <person name="Malfatti S.A."/>
            <person name="Vergez L.M."/>
            <person name="Shin M."/>
            <person name="Ugalde R.A."/>
            <person name="Garcia E."/>
            <person name="Tolmasky M.E."/>
        </authorList>
    </citation>
    <scope>NUCLEOTIDE SEQUENCE [LARGE SCALE GENOMIC DNA]</scope>
    <source>
        <strain evidence="2">ATCC 49188 / DSM 6882 / CCUG 24695 / JCM 21032 / LMG 3331 / NBRC 15819 / NCTC 12168 / Alc 37</strain>
    </source>
</reference>
<organism evidence="1 2">
    <name type="scientific">Brucella anthropi (strain ATCC 49188 / DSM 6882 / CCUG 24695 / JCM 21032 / LMG 3331 / NBRC 15819 / NCTC 12168 / Alc 37)</name>
    <name type="common">Ochrobactrum anthropi</name>
    <dbReference type="NCBI Taxonomy" id="439375"/>
    <lineage>
        <taxon>Bacteria</taxon>
        <taxon>Pseudomonadati</taxon>
        <taxon>Pseudomonadota</taxon>
        <taxon>Alphaproteobacteria</taxon>
        <taxon>Hyphomicrobiales</taxon>
        <taxon>Brucellaceae</taxon>
        <taxon>Brucella/Ochrobactrum group</taxon>
        <taxon>Brucella</taxon>
    </lineage>
</organism>
<dbReference type="eggNOG" id="COG3311">
    <property type="taxonomic scope" value="Bacteria"/>
</dbReference>
<dbReference type="STRING" id="439375.Oant_3684"/>
<keyword evidence="2" id="KW-1185">Reference proteome</keyword>
<dbReference type="KEGG" id="oan:Oant_3684"/>
<dbReference type="HOGENOM" id="CLU_2634608_0_0_5"/>
<evidence type="ECO:0000313" key="1">
    <source>
        <dbReference type="EMBL" id="ABS16390.1"/>
    </source>
</evidence>